<dbReference type="InterPro" id="IPR002104">
    <property type="entry name" value="Integrase_catalytic"/>
</dbReference>
<dbReference type="SUPFAM" id="SSF56349">
    <property type="entry name" value="DNA breaking-rejoining enzymes"/>
    <property type="match status" value="1"/>
</dbReference>
<dbReference type="EMBL" id="JAUTWS010000126">
    <property type="protein sequence ID" value="MDO9713836.1"/>
    <property type="molecule type" value="Genomic_DNA"/>
</dbReference>
<name>A0ABT9EC94_9PROT</name>
<dbReference type="Gene3D" id="1.10.443.10">
    <property type="entry name" value="Intergrase catalytic core"/>
    <property type="match status" value="1"/>
</dbReference>
<comment type="caution">
    <text evidence="3">The sequence shown here is derived from an EMBL/GenBank/DDBJ whole genome shotgun (WGS) entry which is preliminary data.</text>
</comment>
<keyword evidence="1" id="KW-0233">DNA recombination</keyword>
<evidence type="ECO:0000259" key="2">
    <source>
        <dbReference type="PROSITE" id="PS51898"/>
    </source>
</evidence>
<feature type="domain" description="Tyr recombinase" evidence="2">
    <location>
        <begin position="1"/>
        <end position="110"/>
    </location>
</feature>
<protein>
    <recommendedName>
        <fullName evidence="2">Tyr recombinase domain-containing protein</fullName>
    </recommendedName>
</protein>
<gene>
    <name evidence="3" type="ORF">Q7A36_36340</name>
</gene>
<proteinExistence type="predicted"/>
<dbReference type="InterPro" id="IPR013762">
    <property type="entry name" value="Integrase-like_cat_sf"/>
</dbReference>
<dbReference type="Proteomes" id="UP001243009">
    <property type="component" value="Unassembled WGS sequence"/>
</dbReference>
<evidence type="ECO:0000313" key="4">
    <source>
        <dbReference type="Proteomes" id="UP001243009"/>
    </source>
</evidence>
<organism evidence="3 4">
    <name type="scientific">Paracraurococcus lichenis</name>
    <dbReference type="NCBI Taxonomy" id="3064888"/>
    <lineage>
        <taxon>Bacteria</taxon>
        <taxon>Pseudomonadati</taxon>
        <taxon>Pseudomonadota</taxon>
        <taxon>Alphaproteobacteria</taxon>
        <taxon>Acetobacterales</taxon>
        <taxon>Roseomonadaceae</taxon>
        <taxon>Paracraurococcus</taxon>
    </lineage>
</organism>
<sequence>MTTAEIRRLVAGCDRGLAGTRDRALMLMLGYAGALRRSELVAIDREHLSFTAEGLRLRLLRSKGDQEGQGASLSIARGSRPETCPVRAREAWLQRSDCRFGPVLRPLSLH</sequence>
<accession>A0ABT9EC94</accession>
<dbReference type="PROSITE" id="PS51898">
    <property type="entry name" value="TYR_RECOMBINASE"/>
    <property type="match status" value="1"/>
</dbReference>
<keyword evidence="4" id="KW-1185">Reference proteome</keyword>
<dbReference type="RefSeq" id="WP_305108685.1">
    <property type="nucleotide sequence ID" value="NZ_JAUTWS010000126.1"/>
</dbReference>
<reference evidence="3 4" key="1">
    <citation type="submission" date="2023-08" db="EMBL/GenBank/DDBJ databases">
        <title>The draft genome sequence of Paracraurococcus sp. LOR1-02.</title>
        <authorList>
            <person name="Kingkaew E."/>
            <person name="Tanasupawat S."/>
        </authorList>
    </citation>
    <scope>NUCLEOTIDE SEQUENCE [LARGE SCALE GENOMIC DNA]</scope>
    <source>
        <strain evidence="3 4">LOR1-02</strain>
    </source>
</reference>
<dbReference type="InterPro" id="IPR011010">
    <property type="entry name" value="DNA_brk_join_enz"/>
</dbReference>
<evidence type="ECO:0000313" key="3">
    <source>
        <dbReference type="EMBL" id="MDO9713836.1"/>
    </source>
</evidence>
<evidence type="ECO:0000256" key="1">
    <source>
        <dbReference type="ARBA" id="ARBA00023172"/>
    </source>
</evidence>